<proteinExistence type="predicted"/>
<feature type="region of interest" description="Disordered" evidence="1">
    <location>
        <begin position="166"/>
        <end position="202"/>
    </location>
</feature>
<evidence type="ECO:0000313" key="3">
    <source>
        <dbReference type="Proteomes" id="UP000816034"/>
    </source>
</evidence>
<evidence type="ECO:0000256" key="1">
    <source>
        <dbReference type="SAM" id="MobiDB-lite"/>
    </source>
</evidence>
<comment type="caution">
    <text evidence="2">The sequence shown here is derived from an EMBL/GenBank/DDBJ whole genome shotgun (WGS) entry which is preliminary data.</text>
</comment>
<evidence type="ECO:0000313" key="2">
    <source>
        <dbReference type="EMBL" id="KAG2393336.1"/>
    </source>
</evidence>
<name>A0AA88KRI7_NAELO</name>
<dbReference type="EMBL" id="PYSW02000002">
    <property type="protein sequence ID" value="KAG2393336.1"/>
    <property type="molecule type" value="Genomic_DNA"/>
</dbReference>
<dbReference type="GeneID" id="68099321"/>
<accession>A0AA88KRI7</accession>
<feature type="compositionally biased region" description="Acidic residues" evidence="1">
    <location>
        <begin position="174"/>
        <end position="196"/>
    </location>
</feature>
<reference evidence="2 3" key="1">
    <citation type="journal article" date="2018" name="BMC Genomics">
        <title>The genome of Naegleria lovaniensis, the basis for a comparative approach to unravel pathogenicity factors of the human pathogenic amoeba N. fowleri.</title>
        <authorList>
            <person name="Liechti N."/>
            <person name="Schurch N."/>
            <person name="Bruggmann R."/>
            <person name="Wittwer M."/>
        </authorList>
    </citation>
    <scope>NUCLEOTIDE SEQUENCE [LARGE SCALE GENOMIC DNA]</scope>
    <source>
        <strain evidence="2 3">ATCC 30569</strain>
    </source>
</reference>
<gene>
    <name evidence="2" type="ORF">C9374_006867</name>
</gene>
<dbReference type="Proteomes" id="UP000816034">
    <property type="component" value="Unassembled WGS sequence"/>
</dbReference>
<protein>
    <submittedName>
        <fullName evidence="2">Uncharacterized protein</fullName>
    </submittedName>
</protein>
<sequence>MPKESSRGCLRKDAKSIDTPTTTCLNFRSTSRSSLCPCCFARNLSSCPHASSISQFLELRKEKPYPALPKEFRLLFLQLSDQEKSQLEQQFDRFQTHFTNTFGRYENVKRKRKVFMSSLTQFLNRSLKEFGLNVKIVMQQVHLSKKNQDSKTHLLKQMSSMQAFDNLTSTETRQEEEEDAMSDGDEDKDDLGEDKDDIQVGDCNSESSFERIENDSFIDPRSDLVIETQPSSSTQPRDICFKIQKEGCDHMVFHPLIPKLSFKTLDSLKKEVKQQCNFKESAFSLCYKRDGVLSCLSSDRLVESMYRWVEKKLEQNVECEFEMIVSLVD</sequence>
<dbReference type="AlphaFoldDB" id="A0AA88KRI7"/>
<keyword evidence="3" id="KW-1185">Reference proteome</keyword>
<organism evidence="2 3">
    <name type="scientific">Naegleria lovaniensis</name>
    <name type="common">Amoeba</name>
    <dbReference type="NCBI Taxonomy" id="51637"/>
    <lineage>
        <taxon>Eukaryota</taxon>
        <taxon>Discoba</taxon>
        <taxon>Heterolobosea</taxon>
        <taxon>Tetramitia</taxon>
        <taxon>Eutetramitia</taxon>
        <taxon>Vahlkampfiidae</taxon>
        <taxon>Naegleria</taxon>
    </lineage>
</organism>
<dbReference type="RefSeq" id="XP_044555230.1">
    <property type="nucleotide sequence ID" value="XM_044696774.1"/>
</dbReference>